<dbReference type="PROSITE" id="PS51485">
    <property type="entry name" value="PHYTOCYANIN"/>
    <property type="match status" value="2"/>
</dbReference>
<keyword evidence="4" id="KW-0479">Metal-binding</keyword>
<evidence type="ECO:0000256" key="4">
    <source>
        <dbReference type="ARBA" id="ARBA00022723"/>
    </source>
</evidence>
<feature type="domain" description="Phytocyanin" evidence="14">
    <location>
        <begin position="161"/>
        <end position="275"/>
    </location>
</feature>
<organism evidence="15 16">
    <name type="scientific">Asparagus officinalis</name>
    <name type="common">Garden asparagus</name>
    <dbReference type="NCBI Taxonomy" id="4686"/>
    <lineage>
        <taxon>Eukaryota</taxon>
        <taxon>Viridiplantae</taxon>
        <taxon>Streptophyta</taxon>
        <taxon>Embryophyta</taxon>
        <taxon>Tracheophyta</taxon>
        <taxon>Spermatophyta</taxon>
        <taxon>Magnoliopsida</taxon>
        <taxon>Liliopsida</taxon>
        <taxon>Asparagales</taxon>
        <taxon>Asparagaceae</taxon>
        <taxon>Asparagoideae</taxon>
        <taxon>Asparagus</taxon>
    </lineage>
</organism>
<feature type="signal peptide" evidence="13">
    <location>
        <begin position="1"/>
        <end position="18"/>
    </location>
</feature>
<evidence type="ECO:0000256" key="12">
    <source>
        <dbReference type="SAM" id="MobiDB-lite"/>
    </source>
</evidence>
<sequence length="342" mass="37040">MLAILAIVFVALPALAQGTEHIVGDYYGWTLNFNYNTWAKGKEFRVGDTIVFNYATGKHNVFKVSGSAFEHCSVPPENEAMVTGNDVITLETPGRKWYICGKAEGKHCWSGMKLLIDVLPASIEHPPVAAPLNSPTWEAPYMSPSYSKWEPPAAAPPTGPRKFFVGDNKGWTLNFNYTAWAQGKEFQVGDILVHTTTEAFPGCIGVFKYHVGAHNVFKVDGPSFQACNIPPETEALNTGYDMITLATPGRKWYVCGKANGKHCQMGQKLVINVVPSGSPGSSDAPSNSPIWEAPAPTAVPSSPAWKAPAAPESKQYIVGDDYGWGSTTLLGLKAKNFGLETR</sequence>
<keyword evidence="8" id="KW-0186">Copper</keyword>
<dbReference type="OMA" id="TWAYGKT"/>
<protein>
    <recommendedName>
        <fullName evidence="14">Phytocyanin domain-containing protein</fullName>
    </recommendedName>
</protein>
<keyword evidence="16" id="KW-1185">Reference proteome</keyword>
<dbReference type="CDD" id="cd04216">
    <property type="entry name" value="Phytocyanin"/>
    <property type="match status" value="2"/>
</dbReference>
<evidence type="ECO:0000256" key="2">
    <source>
        <dbReference type="ARBA" id="ARBA00022448"/>
    </source>
</evidence>
<feature type="chain" id="PRO_5024327610" description="Phytocyanin domain-containing protein" evidence="13">
    <location>
        <begin position="19"/>
        <end position="342"/>
    </location>
</feature>
<keyword evidence="6" id="KW-0249">Electron transport</keyword>
<evidence type="ECO:0000256" key="9">
    <source>
        <dbReference type="ARBA" id="ARBA00023136"/>
    </source>
</evidence>
<dbReference type="InterPro" id="IPR008972">
    <property type="entry name" value="Cupredoxin"/>
</dbReference>
<dbReference type="InterPro" id="IPR039391">
    <property type="entry name" value="Phytocyanin-like"/>
</dbReference>
<dbReference type="PANTHER" id="PTHR33021:SF533">
    <property type="entry name" value="PHYTOCYANIN DOMAIN-CONTAINING PROTEIN"/>
    <property type="match status" value="1"/>
</dbReference>
<evidence type="ECO:0000313" key="16">
    <source>
        <dbReference type="Proteomes" id="UP000243459"/>
    </source>
</evidence>
<reference evidence="16" key="1">
    <citation type="journal article" date="2017" name="Nat. Commun.">
        <title>The asparagus genome sheds light on the origin and evolution of a young Y chromosome.</title>
        <authorList>
            <person name="Harkess A."/>
            <person name="Zhou J."/>
            <person name="Xu C."/>
            <person name="Bowers J.E."/>
            <person name="Van der Hulst R."/>
            <person name="Ayyampalayam S."/>
            <person name="Mercati F."/>
            <person name="Riccardi P."/>
            <person name="McKain M.R."/>
            <person name="Kakrana A."/>
            <person name="Tang H."/>
            <person name="Ray J."/>
            <person name="Groenendijk J."/>
            <person name="Arikit S."/>
            <person name="Mathioni S.M."/>
            <person name="Nakano M."/>
            <person name="Shan H."/>
            <person name="Telgmann-Rauber A."/>
            <person name="Kanno A."/>
            <person name="Yue Z."/>
            <person name="Chen H."/>
            <person name="Li W."/>
            <person name="Chen Y."/>
            <person name="Xu X."/>
            <person name="Zhang Y."/>
            <person name="Luo S."/>
            <person name="Chen H."/>
            <person name="Gao J."/>
            <person name="Mao Z."/>
            <person name="Pires J.C."/>
            <person name="Luo M."/>
            <person name="Kudrna D."/>
            <person name="Wing R.A."/>
            <person name="Meyers B.C."/>
            <person name="Yi K."/>
            <person name="Kong H."/>
            <person name="Lavrijsen P."/>
            <person name="Sunseri F."/>
            <person name="Falavigna A."/>
            <person name="Ye Y."/>
            <person name="Leebens-Mack J.H."/>
            <person name="Chen G."/>
        </authorList>
    </citation>
    <scope>NUCLEOTIDE SEQUENCE [LARGE SCALE GENOMIC DNA]</scope>
    <source>
        <strain evidence="16">cv. DH0086</strain>
    </source>
</reference>
<evidence type="ECO:0000256" key="5">
    <source>
        <dbReference type="ARBA" id="ARBA00022729"/>
    </source>
</evidence>
<evidence type="ECO:0000259" key="14">
    <source>
        <dbReference type="PROSITE" id="PS51485"/>
    </source>
</evidence>
<evidence type="ECO:0000256" key="11">
    <source>
        <dbReference type="ARBA" id="ARBA00023180"/>
    </source>
</evidence>
<keyword evidence="11" id="KW-0325">Glycoprotein</keyword>
<dbReference type="GO" id="GO:0009055">
    <property type="term" value="F:electron transfer activity"/>
    <property type="evidence" value="ECO:0007669"/>
    <property type="project" value="InterPro"/>
</dbReference>
<dbReference type="InterPro" id="IPR003245">
    <property type="entry name" value="Phytocyanin_dom"/>
</dbReference>
<evidence type="ECO:0000256" key="7">
    <source>
        <dbReference type="ARBA" id="ARBA00022989"/>
    </source>
</evidence>
<keyword evidence="5 13" id="KW-0732">Signal</keyword>
<feature type="region of interest" description="Disordered" evidence="12">
    <location>
        <begin position="276"/>
        <end position="306"/>
    </location>
</feature>
<dbReference type="Pfam" id="PF02298">
    <property type="entry name" value="Cu_bind_like"/>
    <property type="match status" value="2"/>
</dbReference>
<name>A0A5P1F7B6_ASPOF</name>
<evidence type="ECO:0000256" key="6">
    <source>
        <dbReference type="ARBA" id="ARBA00022982"/>
    </source>
</evidence>
<keyword evidence="7" id="KW-1133">Transmembrane helix</keyword>
<dbReference type="Gramene" id="ONK74275">
    <property type="protein sequence ID" value="ONK74275"/>
    <property type="gene ID" value="A4U43_C03F4580"/>
</dbReference>
<dbReference type="GO" id="GO:0005886">
    <property type="term" value="C:plasma membrane"/>
    <property type="evidence" value="ECO:0007669"/>
    <property type="project" value="TreeGrafter"/>
</dbReference>
<evidence type="ECO:0000313" key="15">
    <source>
        <dbReference type="EMBL" id="ONK74275.1"/>
    </source>
</evidence>
<dbReference type="Proteomes" id="UP000243459">
    <property type="component" value="Chromosome 3"/>
</dbReference>
<accession>A0A5P1F7B6</accession>
<keyword evidence="10" id="KW-1015">Disulfide bond</keyword>
<keyword evidence="2" id="KW-0813">Transport</keyword>
<dbReference type="FunFam" id="2.60.40.420:FF:000067">
    <property type="entry name" value="Cupredoxin superfamily protein"/>
    <property type="match status" value="2"/>
</dbReference>
<feature type="domain" description="Phytocyanin" evidence="14">
    <location>
        <begin position="19"/>
        <end position="120"/>
    </location>
</feature>
<evidence type="ECO:0000256" key="8">
    <source>
        <dbReference type="ARBA" id="ARBA00023008"/>
    </source>
</evidence>
<evidence type="ECO:0000256" key="3">
    <source>
        <dbReference type="ARBA" id="ARBA00022692"/>
    </source>
</evidence>
<keyword evidence="3" id="KW-0812">Transmembrane</keyword>
<comment type="subcellular location">
    <subcellularLocation>
        <location evidence="1">Membrane</location>
        <topology evidence="1">Single-pass type I membrane protein</topology>
    </subcellularLocation>
</comment>
<keyword evidence="9" id="KW-0472">Membrane</keyword>
<dbReference type="GO" id="GO:0046872">
    <property type="term" value="F:metal ion binding"/>
    <property type="evidence" value="ECO:0007669"/>
    <property type="project" value="UniProtKB-KW"/>
</dbReference>
<dbReference type="SUPFAM" id="SSF49503">
    <property type="entry name" value="Cupredoxins"/>
    <property type="match status" value="2"/>
</dbReference>
<dbReference type="Gene3D" id="2.60.40.420">
    <property type="entry name" value="Cupredoxins - blue copper proteins"/>
    <property type="match status" value="2"/>
</dbReference>
<dbReference type="EMBL" id="CM007383">
    <property type="protein sequence ID" value="ONK74275.1"/>
    <property type="molecule type" value="Genomic_DNA"/>
</dbReference>
<dbReference type="GO" id="GO:0009610">
    <property type="term" value="P:response to symbiotic fungus"/>
    <property type="evidence" value="ECO:0007669"/>
    <property type="project" value="UniProtKB-ARBA"/>
</dbReference>
<evidence type="ECO:0000256" key="1">
    <source>
        <dbReference type="ARBA" id="ARBA00004479"/>
    </source>
</evidence>
<evidence type="ECO:0000256" key="10">
    <source>
        <dbReference type="ARBA" id="ARBA00023157"/>
    </source>
</evidence>
<gene>
    <name evidence="15" type="ORF">A4U43_C03F4580</name>
</gene>
<proteinExistence type="predicted"/>
<evidence type="ECO:0000256" key="13">
    <source>
        <dbReference type="SAM" id="SignalP"/>
    </source>
</evidence>
<dbReference type="AlphaFoldDB" id="A0A5P1F7B6"/>
<dbReference type="PANTHER" id="PTHR33021">
    <property type="entry name" value="BLUE COPPER PROTEIN"/>
    <property type="match status" value="1"/>
</dbReference>